<reference evidence="1 2" key="1">
    <citation type="submission" date="2015-01" db="EMBL/GenBank/DDBJ databases">
        <title>Evolution of Trichinella species and genotypes.</title>
        <authorList>
            <person name="Korhonen P.K."/>
            <person name="Edoardo P."/>
            <person name="Giuseppe L.R."/>
            <person name="Gasser R.B."/>
        </authorList>
    </citation>
    <scope>NUCLEOTIDE SEQUENCE [LARGE SCALE GENOMIC DNA]</scope>
    <source>
        <strain evidence="1">ISS1029</strain>
    </source>
</reference>
<dbReference type="AlphaFoldDB" id="A0A0V1G8H9"/>
<dbReference type="Proteomes" id="UP000055024">
    <property type="component" value="Unassembled WGS sequence"/>
</dbReference>
<dbReference type="EMBL" id="JYDP01005096">
    <property type="protein sequence ID" value="KRY94396.1"/>
    <property type="molecule type" value="Genomic_DNA"/>
</dbReference>
<protein>
    <submittedName>
        <fullName evidence="1">Uncharacterized protein</fullName>
    </submittedName>
</protein>
<sequence>MKPLPTIYDEEASAASAESSTSGQFPVYKRGGATTYKNNEVWGKLFIVAK</sequence>
<proteinExistence type="predicted"/>
<organism evidence="1 2">
    <name type="scientific">Trichinella zimbabwensis</name>
    <dbReference type="NCBI Taxonomy" id="268475"/>
    <lineage>
        <taxon>Eukaryota</taxon>
        <taxon>Metazoa</taxon>
        <taxon>Ecdysozoa</taxon>
        <taxon>Nematoda</taxon>
        <taxon>Enoplea</taxon>
        <taxon>Dorylaimia</taxon>
        <taxon>Trichinellida</taxon>
        <taxon>Trichinellidae</taxon>
        <taxon>Trichinella</taxon>
    </lineage>
</organism>
<evidence type="ECO:0000313" key="2">
    <source>
        <dbReference type="Proteomes" id="UP000055024"/>
    </source>
</evidence>
<evidence type="ECO:0000313" key="1">
    <source>
        <dbReference type="EMBL" id="KRY94396.1"/>
    </source>
</evidence>
<keyword evidence="2" id="KW-1185">Reference proteome</keyword>
<name>A0A0V1G8H9_9BILA</name>
<gene>
    <name evidence="1" type="ORF">T11_14941</name>
</gene>
<accession>A0A0V1G8H9</accession>
<comment type="caution">
    <text evidence="1">The sequence shown here is derived from an EMBL/GenBank/DDBJ whole genome shotgun (WGS) entry which is preliminary data.</text>
</comment>